<evidence type="ECO:0000256" key="1">
    <source>
        <dbReference type="SAM" id="Phobius"/>
    </source>
</evidence>
<dbReference type="EMBL" id="JELY01002694">
    <property type="protein sequence ID" value="KYF51844.1"/>
    <property type="molecule type" value="Genomic_DNA"/>
</dbReference>
<reference evidence="2 3" key="1">
    <citation type="submission" date="2014-02" db="EMBL/GenBank/DDBJ databases">
        <title>The small core and large imbalanced accessory genome model reveals a collaborative survival strategy of Sorangium cellulosum strains in nature.</title>
        <authorList>
            <person name="Han K."/>
            <person name="Peng R."/>
            <person name="Blom J."/>
            <person name="Li Y.-Z."/>
        </authorList>
    </citation>
    <scope>NUCLEOTIDE SEQUENCE [LARGE SCALE GENOMIC DNA]</scope>
    <source>
        <strain evidence="2 3">So0157-25</strain>
    </source>
</reference>
<protein>
    <recommendedName>
        <fullName evidence="4">PH domain-containing protein</fullName>
    </recommendedName>
</protein>
<name>A0A150P805_SORCE</name>
<keyword evidence="1" id="KW-0472">Membrane</keyword>
<comment type="caution">
    <text evidence="2">The sequence shown here is derived from an EMBL/GenBank/DDBJ whole genome shotgun (WGS) entry which is preliminary data.</text>
</comment>
<evidence type="ECO:0000313" key="2">
    <source>
        <dbReference type="EMBL" id="KYF51844.1"/>
    </source>
</evidence>
<evidence type="ECO:0000313" key="3">
    <source>
        <dbReference type="Proteomes" id="UP000075420"/>
    </source>
</evidence>
<keyword evidence="1" id="KW-0812">Transmembrane</keyword>
<feature type="transmembrane region" description="Helical" evidence="1">
    <location>
        <begin position="32"/>
        <end position="50"/>
    </location>
</feature>
<evidence type="ECO:0008006" key="4">
    <source>
        <dbReference type="Google" id="ProtNLM"/>
    </source>
</evidence>
<gene>
    <name evidence="2" type="ORF">BE08_19755</name>
</gene>
<keyword evidence="1" id="KW-1133">Transmembrane helix</keyword>
<accession>A0A150P805</accession>
<sequence>MARPSRPPGFDMTYRPEKRIAFGPPLKERIPAMLYFGFAIAISAVILYGQNAPSSSRIFQYVVEGDRHRLVPSSVCAIILFVSALAAVLREQMRGVVVHPDGIELRELFGFGLPRVRRFAWSQIDRMSVPPARAGAAGAARAGADEEAGKLSGNIRLDLWDGSRTWLPDVGDKIALSVMLERVALARAIPIEGGTGLMDDLGNPLQDDG</sequence>
<feature type="transmembrane region" description="Helical" evidence="1">
    <location>
        <begin position="70"/>
        <end position="89"/>
    </location>
</feature>
<organism evidence="2 3">
    <name type="scientific">Sorangium cellulosum</name>
    <name type="common">Polyangium cellulosum</name>
    <dbReference type="NCBI Taxonomy" id="56"/>
    <lineage>
        <taxon>Bacteria</taxon>
        <taxon>Pseudomonadati</taxon>
        <taxon>Myxococcota</taxon>
        <taxon>Polyangia</taxon>
        <taxon>Polyangiales</taxon>
        <taxon>Polyangiaceae</taxon>
        <taxon>Sorangium</taxon>
    </lineage>
</organism>
<dbReference type="Proteomes" id="UP000075420">
    <property type="component" value="Unassembled WGS sequence"/>
</dbReference>
<proteinExistence type="predicted"/>
<dbReference type="AlphaFoldDB" id="A0A150P805"/>